<dbReference type="InterPro" id="IPR009056">
    <property type="entry name" value="Cyt_c-like_dom"/>
</dbReference>
<evidence type="ECO:0000256" key="5">
    <source>
        <dbReference type="ARBA" id="ARBA00023002"/>
    </source>
</evidence>
<feature type="domain" description="Cytochrome c" evidence="8">
    <location>
        <begin position="27"/>
        <end position="165"/>
    </location>
</feature>
<dbReference type="PANTHER" id="PTHR30600:SF10">
    <property type="entry name" value="BLL6722 PROTEIN"/>
    <property type="match status" value="1"/>
</dbReference>
<dbReference type="RefSeq" id="WP_011112637.1">
    <property type="nucleotide sequence ID" value="NC_004757.1"/>
</dbReference>
<dbReference type="HOGENOM" id="CLU_034652_0_1_4"/>
<dbReference type="GO" id="GO:0020037">
    <property type="term" value="F:heme binding"/>
    <property type="evidence" value="ECO:0007669"/>
    <property type="project" value="InterPro"/>
</dbReference>
<dbReference type="InterPro" id="IPR051395">
    <property type="entry name" value="Cytochrome_c_Peroxidase/MauG"/>
</dbReference>
<reference evidence="9 10" key="1">
    <citation type="journal article" date="2003" name="J. Bacteriol.">
        <title>Complete genome sequence of the ammonia-oxidizing bacterium and obligate chemolithoautotroph Nitrosomonas europaea.</title>
        <authorList>
            <person name="Chain P."/>
            <person name="Lamerdin J."/>
            <person name="Larimer F."/>
            <person name="Regala W."/>
            <person name="Land M."/>
            <person name="Hauser L."/>
            <person name="Hooper A."/>
            <person name="Klotz M."/>
            <person name="Norton J."/>
            <person name="Sayavedra-Soto L."/>
            <person name="Arciero D."/>
            <person name="Hommes N."/>
            <person name="Whittaker M."/>
            <person name="Arp D."/>
        </authorList>
    </citation>
    <scope>NUCLEOTIDE SEQUENCE [LARGE SCALE GENOMIC DNA]</scope>
    <source>
        <strain evidence="10">ATCC 19718 / CIP 103999 / KCTC 2705 / NBRC 14298</strain>
    </source>
</reference>
<keyword evidence="4" id="KW-0732">Signal</keyword>
<dbReference type="PhylomeDB" id="Q82T06"/>
<keyword evidence="2 7" id="KW-0349">Heme</keyword>
<protein>
    <submittedName>
        <fullName evidence="9">Putative methylamine utilization protein MauG</fullName>
    </submittedName>
</protein>
<dbReference type="eggNOG" id="COG1858">
    <property type="taxonomic scope" value="Bacteria"/>
</dbReference>
<dbReference type="GO" id="GO:0046872">
    <property type="term" value="F:metal ion binding"/>
    <property type="evidence" value="ECO:0007669"/>
    <property type="project" value="UniProtKB-KW"/>
</dbReference>
<evidence type="ECO:0000256" key="4">
    <source>
        <dbReference type="ARBA" id="ARBA00022729"/>
    </source>
</evidence>
<dbReference type="SUPFAM" id="SSF46626">
    <property type="entry name" value="Cytochrome c"/>
    <property type="match status" value="2"/>
</dbReference>
<dbReference type="GeneID" id="87105274"/>
<dbReference type="InterPro" id="IPR004852">
    <property type="entry name" value="Di-haem_cyt_c_peroxidsae"/>
</dbReference>
<dbReference type="OrthoDB" id="9805202at2"/>
<dbReference type="PROSITE" id="PS51007">
    <property type="entry name" value="CYTC"/>
    <property type="match status" value="2"/>
</dbReference>
<dbReference type="InterPro" id="IPR036909">
    <property type="entry name" value="Cyt_c-like_dom_sf"/>
</dbReference>
<dbReference type="Gene3D" id="1.10.760.10">
    <property type="entry name" value="Cytochrome c-like domain"/>
    <property type="match status" value="2"/>
</dbReference>
<evidence type="ECO:0000256" key="7">
    <source>
        <dbReference type="PROSITE-ProRule" id="PRU00433"/>
    </source>
</evidence>
<dbReference type="Proteomes" id="UP000001416">
    <property type="component" value="Chromosome"/>
</dbReference>
<dbReference type="GO" id="GO:0009055">
    <property type="term" value="F:electron transfer activity"/>
    <property type="evidence" value="ECO:0007669"/>
    <property type="project" value="InterPro"/>
</dbReference>
<dbReference type="AlphaFoldDB" id="Q82T06"/>
<evidence type="ECO:0000256" key="6">
    <source>
        <dbReference type="ARBA" id="ARBA00023004"/>
    </source>
</evidence>
<evidence type="ECO:0000313" key="9">
    <source>
        <dbReference type="EMBL" id="CAD86048.1"/>
    </source>
</evidence>
<dbReference type="STRING" id="228410.NE2137"/>
<dbReference type="EMBL" id="AL954747">
    <property type="protein sequence ID" value="CAD86048.1"/>
    <property type="molecule type" value="Genomic_DNA"/>
</dbReference>
<evidence type="ECO:0000259" key="8">
    <source>
        <dbReference type="PROSITE" id="PS51007"/>
    </source>
</evidence>
<keyword evidence="5" id="KW-0560">Oxidoreductase</keyword>
<evidence type="ECO:0000256" key="3">
    <source>
        <dbReference type="ARBA" id="ARBA00022723"/>
    </source>
</evidence>
<evidence type="ECO:0000256" key="2">
    <source>
        <dbReference type="ARBA" id="ARBA00022617"/>
    </source>
</evidence>
<comment type="subcellular location">
    <subcellularLocation>
        <location evidence="1">Cell envelope</location>
    </subcellularLocation>
</comment>
<dbReference type="PANTHER" id="PTHR30600">
    <property type="entry name" value="CYTOCHROME C PEROXIDASE-RELATED"/>
    <property type="match status" value="1"/>
</dbReference>
<keyword evidence="6 7" id="KW-0408">Iron</keyword>
<proteinExistence type="predicted"/>
<keyword evidence="3 7" id="KW-0479">Metal-binding</keyword>
<keyword evidence="10" id="KW-1185">Reference proteome</keyword>
<feature type="domain" description="Cytochrome c" evidence="8">
    <location>
        <begin position="228"/>
        <end position="398"/>
    </location>
</feature>
<dbReference type="Pfam" id="PF03150">
    <property type="entry name" value="CCP_MauG"/>
    <property type="match status" value="1"/>
</dbReference>
<dbReference type="KEGG" id="neu:NE2137"/>
<gene>
    <name evidence="9" type="ordered locus">NE2137</name>
</gene>
<organism evidence="9 10">
    <name type="scientific">Nitrosomonas europaea (strain ATCC 19718 / CIP 103999 / KCTC 2705 / NBRC 14298)</name>
    <dbReference type="NCBI Taxonomy" id="228410"/>
    <lineage>
        <taxon>Bacteria</taxon>
        <taxon>Pseudomonadati</taxon>
        <taxon>Pseudomonadota</taxon>
        <taxon>Betaproteobacteria</taxon>
        <taxon>Nitrosomonadales</taxon>
        <taxon>Nitrosomonadaceae</taxon>
        <taxon>Nitrosomonas</taxon>
    </lineage>
</organism>
<sequence>MYKILVVFLLFYTGLSVAGDKKAMRSEEIMLGELIFKDKNLSLNRNQSCETCHSLSPVAKPGLPAVPGFVDPDNVTAGSPVSKGSDIDPETNLPFNGTLNTPSVGYAAFSPKFKWDKSLNAYSGGFFWNGRARNLAEQAKQPFLNPVEMAMPNAADVVNRLSENATYRKLFKKIYGISLPLKKQSDRMVEKVFQSMTQAVAAFERDRSFSKFNSKFDYVLAGTTSFTPVEQLGFDLFKDPQKGNCAVCHPVESTFDKKGNITVPPLFTNFGYENIGAPRNMKIPGSPEPDLGLGGRADIQKRDKSGLQIGKHKVMSLRNVAVTAPYGHNGVFASLAMIVHFYNTRDALPHDCDNTSPRFPSQCWPLPEVGRNVSNEFGNLNLTAEERTALIAFMNTLTDDYPAWGNDPLVPPGTLSPYPHLGIPSR</sequence>
<accession>Q82T06</accession>
<evidence type="ECO:0000313" key="10">
    <source>
        <dbReference type="Proteomes" id="UP000001416"/>
    </source>
</evidence>
<dbReference type="GO" id="GO:0004130">
    <property type="term" value="F:cytochrome-c peroxidase activity"/>
    <property type="evidence" value="ECO:0007669"/>
    <property type="project" value="TreeGrafter"/>
</dbReference>
<name>Q82T06_NITEU</name>
<dbReference type="GO" id="GO:0030313">
    <property type="term" value="C:cell envelope"/>
    <property type="evidence" value="ECO:0007669"/>
    <property type="project" value="UniProtKB-SubCell"/>
</dbReference>
<evidence type="ECO:0000256" key="1">
    <source>
        <dbReference type="ARBA" id="ARBA00004196"/>
    </source>
</evidence>